<dbReference type="Gene3D" id="3.10.290.10">
    <property type="entry name" value="RNA-binding S4 domain"/>
    <property type="match status" value="1"/>
</dbReference>
<keyword evidence="5" id="KW-0687">Ribonucleoprotein</keyword>
<gene>
    <name evidence="10" type="ORF">ADUPG1_010647</name>
</gene>
<evidence type="ECO:0000256" key="3">
    <source>
        <dbReference type="ARBA" id="ARBA00022884"/>
    </source>
</evidence>
<dbReference type="PROSITE" id="PS50889">
    <property type="entry name" value="S4"/>
    <property type="match status" value="1"/>
</dbReference>
<dbReference type="InterPro" id="IPR001912">
    <property type="entry name" value="Ribosomal_uS4_N"/>
</dbReference>
<sequence>MCAKVSSYRNRSKVFRPPRRPYEKERLDSEMKIIGRYGLRCKREIWRVSYTLARCRKVARHLLTLEPQDPRRVFEGDALLRRLHRQGILPLDKNQLDYVLSLKVEDFLDRRLQTVVFKQSPIAKSIHHSRCLIKQGHIAVGGQVVDNPSFIVRIDSEKKIDTAEFSSLKNGKPGRVSRIKGAGQSE</sequence>
<evidence type="ECO:0000256" key="6">
    <source>
        <dbReference type="PROSITE-ProRule" id="PRU00182"/>
    </source>
</evidence>
<dbReference type="Pfam" id="PF00163">
    <property type="entry name" value="Ribosomal_S4"/>
    <property type="match status" value="1"/>
</dbReference>
<dbReference type="EMBL" id="BQXS01011655">
    <property type="protein sequence ID" value="GKT15190.1"/>
    <property type="molecule type" value="Genomic_DNA"/>
</dbReference>
<dbReference type="Proteomes" id="UP001057375">
    <property type="component" value="Unassembled WGS sequence"/>
</dbReference>
<evidence type="ECO:0000259" key="9">
    <source>
        <dbReference type="SMART" id="SM01390"/>
    </source>
</evidence>
<feature type="region of interest" description="Disordered" evidence="7">
    <location>
        <begin position="165"/>
        <end position="186"/>
    </location>
</feature>
<keyword evidence="2" id="KW-0699">rRNA-binding</keyword>
<dbReference type="InterPro" id="IPR002942">
    <property type="entry name" value="S4_RNA-bd"/>
</dbReference>
<keyword evidence="11" id="KW-1185">Reference proteome</keyword>
<dbReference type="InterPro" id="IPR036986">
    <property type="entry name" value="S4_RNA-bd_sf"/>
</dbReference>
<comment type="similarity">
    <text evidence="1">Belongs to the universal ribosomal protein uS4 family.</text>
</comment>
<comment type="caution">
    <text evidence="10">The sequence shown here is derived from an EMBL/GenBank/DDBJ whole genome shotgun (WGS) entry which is preliminary data.</text>
</comment>
<evidence type="ECO:0000313" key="11">
    <source>
        <dbReference type="Proteomes" id="UP001057375"/>
    </source>
</evidence>
<feature type="domain" description="Small ribosomal subunit protein uS4 N-terminal" evidence="9">
    <location>
        <begin position="9"/>
        <end position="109"/>
    </location>
</feature>
<dbReference type="Pfam" id="PF01479">
    <property type="entry name" value="S4"/>
    <property type="match status" value="1"/>
</dbReference>
<accession>A0ABQ5JWS4</accession>
<evidence type="ECO:0000313" key="10">
    <source>
        <dbReference type="EMBL" id="GKT15190.1"/>
    </source>
</evidence>
<name>A0ABQ5JWS4_9EUKA</name>
<evidence type="ECO:0000256" key="5">
    <source>
        <dbReference type="ARBA" id="ARBA00023274"/>
    </source>
</evidence>
<evidence type="ECO:0000256" key="1">
    <source>
        <dbReference type="ARBA" id="ARBA00007465"/>
    </source>
</evidence>
<dbReference type="SUPFAM" id="SSF55174">
    <property type="entry name" value="Alpha-L RNA-binding motif"/>
    <property type="match status" value="1"/>
</dbReference>
<dbReference type="InterPro" id="IPR022801">
    <property type="entry name" value="Ribosomal_uS4"/>
</dbReference>
<evidence type="ECO:0000256" key="7">
    <source>
        <dbReference type="SAM" id="MobiDB-lite"/>
    </source>
</evidence>
<dbReference type="PANTHER" id="PTHR11831:SF5">
    <property type="entry name" value="40S RIBOSOMAL PROTEIN S9"/>
    <property type="match status" value="1"/>
</dbReference>
<dbReference type="CDD" id="cd00165">
    <property type="entry name" value="S4"/>
    <property type="match status" value="1"/>
</dbReference>
<keyword evidence="4" id="KW-0689">Ribosomal protein</keyword>
<evidence type="ECO:0000256" key="4">
    <source>
        <dbReference type="ARBA" id="ARBA00022980"/>
    </source>
</evidence>
<feature type="domain" description="RNA-binding S4" evidence="8">
    <location>
        <begin position="110"/>
        <end position="184"/>
    </location>
</feature>
<dbReference type="InterPro" id="IPR005710">
    <property type="entry name" value="Ribosomal_uS4_euk/arc"/>
</dbReference>
<protein>
    <submittedName>
        <fullName evidence="10">Multi-domain containing protein</fullName>
    </submittedName>
</protein>
<dbReference type="PANTHER" id="PTHR11831">
    <property type="entry name" value="30S 40S RIBOSOMAL PROTEIN"/>
    <property type="match status" value="1"/>
</dbReference>
<keyword evidence="3 6" id="KW-0694">RNA-binding</keyword>
<dbReference type="NCBIfam" id="NF003139">
    <property type="entry name" value="PRK04051.1"/>
    <property type="match status" value="1"/>
</dbReference>
<organism evidence="10 11">
    <name type="scientific">Aduncisulcus paluster</name>
    <dbReference type="NCBI Taxonomy" id="2918883"/>
    <lineage>
        <taxon>Eukaryota</taxon>
        <taxon>Metamonada</taxon>
        <taxon>Carpediemonas-like organisms</taxon>
        <taxon>Aduncisulcus</taxon>
    </lineage>
</organism>
<dbReference type="NCBIfam" id="TIGR01018">
    <property type="entry name" value="uS4_arch"/>
    <property type="match status" value="1"/>
</dbReference>
<dbReference type="SMART" id="SM01390">
    <property type="entry name" value="Ribosomal_S4"/>
    <property type="match status" value="1"/>
</dbReference>
<evidence type="ECO:0000259" key="8">
    <source>
        <dbReference type="SMART" id="SM00363"/>
    </source>
</evidence>
<reference evidence="10" key="1">
    <citation type="submission" date="2022-03" db="EMBL/GenBank/DDBJ databases">
        <title>Draft genome sequence of Aduncisulcus paluster, a free-living microaerophilic Fornicata.</title>
        <authorList>
            <person name="Yuyama I."/>
            <person name="Kume K."/>
            <person name="Tamura T."/>
            <person name="Inagaki Y."/>
            <person name="Hashimoto T."/>
        </authorList>
    </citation>
    <scope>NUCLEOTIDE SEQUENCE</scope>
    <source>
        <strain evidence="10">NY0171</strain>
    </source>
</reference>
<proteinExistence type="inferred from homology"/>
<dbReference type="SMART" id="SM00363">
    <property type="entry name" value="S4"/>
    <property type="match status" value="1"/>
</dbReference>
<evidence type="ECO:0000256" key="2">
    <source>
        <dbReference type="ARBA" id="ARBA00022730"/>
    </source>
</evidence>